<dbReference type="PROSITE" id="PS51318">
    <property type="entry name" value="TAT"/>
    <property type="match status" value="1"/>
</dbReference>
<evidence type="ECO:0000313" key="2">
    <source>
        <dbReference type="EMBL" id="QEU75641.1"/>
    </source>
</evidence>
<dbReference type="Proteomes" id="UP000326178">
    <property type="component" value="Chromosome"/>
</dbReference>
<gene>
    <name evidence="2" type="ORF">CP967_29950</name>
</gene>
<keyword evidence="1" id="KW-0732">Signal</keyword>
<reference evidence="2 3" key="1">
    <citation type="submission" date="2017-09" db="EMBL/GenBank/DDBJ databases">
        <authorList>
            <person name="Lee N."/>
            <person name="Cho B.-K."/>
        </authorList>
    </citation>
    <scope>NUCLEOTIDE SEQUENCE [LARGE SCALE GENOMIC DNA]</scope>
    <source>
        <strain evidence="2 3">ATCC 12769</strain>
    </source>
</reference>
<proteinExistence type="predicted"/>
<dbReference type="AlphaFoldDB" id="A0A5J6FHX8"/>
<dbReference type="EMBL" id="CP023702">
    <property type="protein sequence ID" value="QEU75641.1"/>
    <property type="molecule type" value="Genomic_DNA"/>
</dbReference>
<evidence type="ECO:0000256" key="1">
    <source>
        <dbReference type="SAM" id="SignalP"/>
    </source>
</evidence>
<dbReference type="OrthoDB" id="4336337at2"/>
<accession>A0A5J6FHX8</accession>
<name>A0A5J6FHX8_9ACTN</name>
<evidence type="ECO:0000313" key="3">
    <source>
        <dbReference type="Proteomes" id="UP000326178"/>
    </source>
</evidence>
<keyword evidence="3" id="KW-1185">Reference proteome</keyword>
<organism evidence="2 3">
    <name type="scientific">Streptomyces nitrosporeus</name>
    <dbReference type="NCBI Taxonomy" id="28894"/>
    <lineage>
        <taxon>Bacteria</taxon>
        <taxon>Bacillati</taxon>
        <taxon>Actinomycetota</taxon>
        <taxon>Actinomycetes</taxon>
        <taxon>Kitasatosporales</taxon>
        <taxon>Streptomycetaceae</taxon>
        <taxon>Streptomyces</taxon>
    </lineage>
</organism>
<protein>
    <recommendedName>
        <fullName evidence="4">Twin-arginine translocation signal domain-containing protein</fullName>
    </recommendedName>
</protein>
<dbReference type="KEGG" id="snk:CP967_29950"/>
<sequence length="119" mass="12564">MSDMSRRKLLGYTGTAAAGAVFASAASAEAAETGTDTDEARTTATEFMHGTDFWASASMAESDLMMEMSFKLRVDQPNGYPSAQHITPLEVAQALSALAQSKGWPPLTFYGTPPPVAVN</sequence>
<evidence type="ECO:0008006" key="4">
    <source>
        <dbReference type="Google" id="ProtNLM"/>
    </source>
</evidence>
<feature type="signal peptide" evidence="1">
    <location>
        <begin position="1"/>
        <end position="30"/>
    </location>
</feature>
<feature type="chain" id="PRO_5038951474" description="Twin-arginine translocation signal domain-containing protein" evidence="1">
    <location>
        <begin position="31"/>
        <end position="119"/>
    </location>
</feature>
<dbReference type="InterPro" id="IPR006311">
    <property type="entry name" value="TAT_signal"/>
</dbReference>